<proteinExistence type="predicted"/>
<dbReference type="Proteomes" id="UP000719412">
    <property type="component" value="Unassembled WGS sequence"/>
</dbReference>
<comment type="caution">
    <text evidence="2">The sequence shown here is derived from an EMBL/GenBank/DDBJ whole genome shotgun (WGS) entry which is preliminary data.</text>
</comment>
<organism evidence="2 3">
    <name type="scientific">Tenebrio molitor</name>
    <name type="common">Yellow mealworm beetle</name>
    <dbReference type="NCBI Taxonomy" id="7067"/>
    <lineage>
        <taxon>Eukaryota</taxon>
        <taxon>Metazoa</taxon>
        <taxon>Ecdysozoa</taxon>
        <taxon>Arthropoda</taxon>
        <taxon>Hexapoda</taxon>
        <taxon>Insecta</taxon>
        <taxon>Pterygota</taxon>
        <taxon>Neoptera</taxon>
        <taxon>Endopterygota</taxon>
        <taxon>Coleoptera</taxon>
        <taxon>Polyphaga</taxon>
        <taxon>Cucujiformia</taxon>
        <taxon>Tenebrionidae</taxon>
        <taxon>Tenebrio</taxon>
    </lineage>
</organism>
<feature type="region of interest" description="Disordered" evidence="1">
    <location>
        <begin position="261"/>
        <end position="285"/>
    </location>
</feature>
<gene>
    <name evidence="2" type="ORF">GEV33_007215</name>
</gene>
<reference evidence="2" key="2">
    <citation type="submission" date="2021-08" db="EMBL/GenBank/DDBJ databases">
        <authorList>
            <person name="Eriksson T."/>
        </authorList>
    </citation>
    <scope>NUCLEOTIDE SEQUENCE</scope>
    <source>
        <strain evidence="2">Stoneville</strain>
        <tissue evidence="2">Whole head</tissue>
    </source>
</reference>
<accession>A0A8J6HB58</accession>
<evidence type="ECO:0000313" key="3">
    <source>
        <dbReference type="Proteomes" id="UP000719412"/>
    </source>
</evidence>
<name>A0A8J6HB58_TENMO</name>
<protein>
    <submittedName>
        <fullName evidence="2">Uncharacterized protein</fullName>
    </submittedName>
</protein>
<evidence type="ECO:0000256" key="1">
    <source>
        <dbReference type="SAM" id="MobiDB-lite"/>
    </source>
</evidence>
<dbReference type="AlphaFoldDB" id="A0A8J6HB58"/>
<evidence type="ECO:0000313" key="2">
    <source>
        <dbReference type="EMBL" id="KAH0815575.1"/>
    </source>
</evidence>
<reference evidence="2" key="1">
    <citation type="journal article" date="2020" name="J Insects Food Feed">
        <title>The yellow mealworm (Tenebrio molitor) genome: a resource for the emerging insects as food and feed industry.</title>
        <authorList>
            <person name="Eriksson T."/>
            <person name="Andere A."/>
            <person name="Kelstrup H."/>
            <person name="Emery V."/>
            <person name="Picard C."/>
        </authorList>
    </citation>
    <scope>NUCLEOTIDE SEQUENCE</scope>
    <source>
        <strain evidence="2">Stoneville</strain>
        <tissue evidence="2">Whole head</tissue>
    </source>
</reference>
<sequence length="326" mass="36352">MSFPPPLVPHINCEPRPPLPTERWDWVVCRNALWTAVSAVLFLPEGKKDVTPRIGPRKGDSCIVLRASIPRRGPSRHPLVTISETNHSIFVNFGKLSAPLISAVRRPAPRPPFGDGSWWPEGPTLGPCHRPSYNPLTIHLLSLIFACRYFGVSAQLQAPRRRHQLDFDAQSRQVHGACSRLPPWQSSRDPKPYVMYSLQHCVNLSRRACTAGLILLWLVGISLAYPKPPDHASDTVMHPPVNRGVNTKDISSLYVGTTVDTTGNAVPEETTTSMMTNPTPKEPKKKEVERYPVLSVSFYRVEIPFIIGLWIFCASLAKIGEFTTIT</sequence>
<feature type="compositionally biased region" description="Polar residues" evidence="1">
    <location>
        <begin position="261"/>
        <end position="279"/>
    </location>
</feature>
<keyword evidence="3" id="KW-1185">Reference proteome</keyword>
<dbReference type="EMBL" id="JABDTM020022919">
    <property type="protein sequence ID" value="KAH0815575.1"/>
    <property type="molecule type" value="Genomic_DNA"/>
</dbReference>